<evidence type="ECO:0000256" key="1">
    <source>
        <dbReference type="SAM" id="MobiDB-lite"/>
    </source>
</evidence>
<proteinExistence type="predicted"/>
<dbReference type="EMBL" id="CM012441">
    <property type="protein sequence ID" value="RVE73340.1"/>
    <property type="molecule type" value="Genomic_DNA"/>
</dbReference>
<evidence type="ECO:0000313" key="3">
    <source>
        <dbReference type="Proteomes" id="UP000283210"/>
    </source>
</evidence>
<dbReference type="OrthoDB" id="8948756at2759"/>
<reference evidence="2 3" key="1">
    <citation type="submission" date="2018-11" db="EMBL/GenBank/DDBJ databases">
        <authorList>
            <person name="Lopez-Roques C."/>
            <person name="Donnadieu C."/>
            <person name="Bouchez O."/>
            <person name="Klopp C."/>
            <person name="Cabau C."/>
            <person name="Zahm M."/>
        </authorList>
    </citation>
    <scope>NUCLEOTIDE SEQUENCE [LARGE SCALE GENOMIC DNA]</scope>
    <source>
        <strain evidence="2">RS831</strain>
        <tissue evidence="2">Whole body</tissue>
    </source>
</reference>
<protein>
    <submittedName>
        <fullName evidence="2">Uncharacterized protein</fullName>
    </submittedName>
</protein>
<dbReference type="AlphaFoldDB" id="A0A3S2PQP2"/>
<evidence type="ECO:0000313" key="2">
    <source>
        <dbReference type="EMBL" id="RVE73340.1"/>
    </source>
</evidence>
<keyword evidence="3" id="KW-1185">Reference proteome</keyword>
<accession>A0A3S2PQP2</accession>
<dbReference type="Proteomes" id="UP000283210">
    <property type="component" value="Chromosome 5"/>
</dbReference>
<feature type="region of interest" description="Disordered" evidence="1">
    <location>
        <begin position="1"/>
        <end position="27"/>
    </location>
</feature>
<organism evidence="2 3">
    <name type="scientific">Oryzias javanicus</name>
    <name type="common">Javanese ricefish</name>
    <name type="synonym">Aplocheilus javanicus</name>
    <dbReference type="NCBI Taxonomy" id="123683"/>
    <lineage>
        <taxon>Eukaryota</taxon>
        <taxon>Metazoa</taxon>
        <taxon>Chordata</taxon>
        <taxon>Craniata</taxon>
        <taxon>Vertebrata</taxon>
        <taxon>Euteleostomi</taxon>
        <taxon>Actinopterygii</taxon>
        <taxon>Neopterygii</taxon>
        <taxon>Teleostei</taxon>
        <taxon>Neoteleostei</taxon>
        <taxon>Acanthomorphata</taxon>
        <taxon>Ovalentaria</taxon>
        <taxon>Atherinomorphae</taxon>
        <taxon>Beloniformes</taxon>
        <taxon>Adrianichthyidae</taxon>
        <taxon>Oryziinae</taxon>
        <taxon>Oryzias</taxon>
    </lineage>
</organism>
<sequence length="105" mass="11595">MLEMDQKMTPVKMAESTDDWVTSPTEDDKKIPVVARAKPQNQSVPVPGKATTLDMKELESKVVKKYQSSNAPTSNGPQFKQQYGKTFNIRPGTKQPITLVTNGDA</sequence>
<name>A0A3S2PQP2_ORYJA</name>
<gene>
    <name evidence="2" type="ORF">OJAV_G00049160</name>
</gene>
<reference evidence="2 3" key="2">
    <citation type="submission" date="2019-01" db="EMBL/GenBank/DDBJ databases">
        <title>A chromosome length genome reference of the Java medaka (oryzias javanicus).</title>
        <authorList>
            <person name="Herpin A."/>
            <person name="Takehana Y."/>
            <person name="Naruse K."/>
            <person name="Ansai S."/>
            <person name="Kawaguchi M."/>
        </authorList>
    </citation>
    <scope>NUCLEOTIDE SEQUENCE [LARGE SCALE GENOMIC DNA]</scope>
    <source>
        <strain evidence="2">RS831</strain>
        <tissue evidence="2">Whole body</tissue>
    </source>
</reference>